<dbReference type="Proteomes" id="UP001152888">
    <property type="component" value="Unassembled WGS sequence"/>
</dbReference>
<gene>
    <name evidence="1" type="ORF">ACAOBT_LOCUS24018</name>
</gene>
<evidence type="ECO:0000313" key="2">
    <source>
        <dbReference type="Proteomes" id="UP001152888"/>
    </source>
</evidence>
<organism evidence="1 2">
    <name type="scientific">Acanthoscelides obtectus</name>
    <name type="common">Bean weevil</name>
    <name type="synonym">Bruchus obtectus</name>
    <dbReference type="NCBI Taxonomy" id="200917"/>
    <lineage>
        <taxon>Eukaryota</taxon>
        <taxon>Metazoa</taxon>
        <taxon>Ecdysozoa</taxon>
        <taxon>Arthropoda</taxon>
        <taxon>Hexapoda</taxon>
        <taxon>Insecta</taxon>
        <taxon>Pterygota</taxon>
        <taxon>Neoptera</taxon>
        <taxon>Endopterygota</taxon>
        <taxon>Coleoptera</taxon>
        <taxon>Polyphaga</taxon>
        <taxon>Cucujiformia</taxon>
        <taxon>Chrysomeloidea</taxon>
        <taxon>Chrysomelidae</taxon>
        <taxon>Bruchinae</taxon>
        <taxon>Bruchini</taxon>
        <taxon>Acanthoscelides</taxon>
    </lineage>
</organism>
<proteinExistence type="predicted"/>
<comment type="caution">
    <text evidence="1">The sequence shown here is derived from an EMBL/GenBank/DDBJ whole genome shotgun (WGS) entry which is preliminary data.</text>
</comment>
<dbReference type="OrthoDB" id="5857104at2759"/>
<dbReference type="EMBL" id="CAKOFQ010007308">
    <property type="protein sequence ID" value="CAH1997869.1"/>
    <property type="molecule type" value="Genomic_DNA"/>
</dbReference>
<evidence type="ECO:0000313" key="1">
    <source>
        <dbReference type="EMBL" id="CAH1997869.1"/>
    </source>
</evidence>
<name>A0A9P0LJ92_ACAOB</name>
<sequence length="31" mass="3482">MPTIGFPDNELKSTFENLLVRANRCINSEGD</sequence>
<protein>
    <submittedName>
        <fullName evidence="1">Uncharacterized protein</fullName>
    </submittedName>
</protein>
<keyword evidence="2" id="KW-1185">Reference proteome</keyword>
<reference evidence="1" key="1">
    <citation type="submission" date="2022-03" db="EMBL/GenBank/DDBJ databases">
        <authorList>
            <person name="Sayadi A."/>
        </authorList>
    </citation>
    <scope>NUCLEOTIDE SEQUENCE</scope>
</reference>
<accession>A0A9P0LJ92</accession>
<dbReference type="AlphaFoldDB" id="A0A9P0LJ92"/>